<keyword evidence="2" id="KW-0646">Protease inhibitor</keyword>
<dbReference type="SMART" id="SM00093">
    <property type="entry name" value="SERPIN"/>
    <property type="match status" value="1"/>
</dbReference>
<dbReference type="PANTHER" id="PTHR11461:SF211">
    <property type="entry name" value="GH10112P-RELATED"/>
    <property type="match status" value="1"/>
</dbReference>
<dbReference type="InterPro" id="IPR036186">
    <property type="entry name" value="Serpin_sf"/>
</dbReference>
<name>A0A484BDP2_DRONA</name>
<dbReference type="InterPro" id="IPR042178">
    <property type="entry name" value="Serpin_sf_1"/>
</dbReference>
<evidence type="ECO:0000256" key="2">
    <source>
        <dbReference type="ARBA" id="ARBA00022690"/>
    </source>
</evidence>
<accession>A0A484BDP2</accession>
<proteinExistence type="inferred from homology"/>
<dbReference type="SUPFAM" id="SSF56574">
    <property type="entry name" value="Serpins"/>
    <property type="match status" value="1"/>
</dbReference>
<dbReference type="GO" id="GO:0005615">
    <property type="term" value="C:extracellular space"/>
    <property type="evidence" value="ECO:0007669"/>
    <property type="project" value="InterPro"/>
</dbReference>
<dbReference type="PANTHER" id="PTHR11461">
    <property type="entry name" value="SERINE PROTEASE INHIBITOR, SERPIN"/>
    <property type="match status" value="1"/>
</dbReference>
<dbReference type="PROSITE" id="PS00284">
    <property type="entry name" value="SERPIN"/>
    <property type="match status" value="1"/>
</dbReference>
<dbReference type="Gene3D" id="3.30.497.10">
    <property type="entry name" value="Antithrombin, subunit I, domain 2"/>
    <property type="match status" value="1"/>
</dbReference>
<evidence type="ECO:0000256" key="3">
    <source>
        <dbReference type="ARBA" id="ARBA00022900"/>
    </source>
</evidence>
<evidence type="ECO:0000259" key="5">
    <source>
        <dbReference type="SMART" id="SM00093"/>
    </source>
</evidence>
<dbReference type="OMA" id="FHATAEC"/>
<evidence type="ECO:0000313" key="7">
    <source>
        <dbReference type="Proteomes" id="UP000295192"/>
    </source>
</evidence>
<evidence type="ECO:0000256" key="4">
    <source>
        <dbReference type="RuleBase" id="RU000411"/>
    </source>
</evidence>
<sequence length="413" mass="45612">MYLMTILIPSPLCSAPFRRSVSMSAAPAPVASGAPLELNLGAEIFHSIASAAADENVIVSPLLLEATLALLYLGSDGTTAEELQRLLKLKQRFASNAKMANYYAAELAAATGDPDTRIQLQNRLLLQASAGASIADDFQKIAQTYFHATAECLDLQQSEKLRRYIADSMLASVGGGTWQQPLQVNVSQVAQQLLLLLLAARLHSKWFLPFSAYRTGLYEFHNSTGEPKPVPMLFDDDMFVKYAELRELDARAIELPYEHADELAMLLILPNSRDASALAQLEAQLRAVDLAALQQRMQVESVQVLLPKFSIDFECSLRQALKQLGFSEIFESSANFKHLHSVANQPIVDVLHKLRIDLNESGSGSELPPPAAGYKPIVISNSSRQKFFRADHPFYFAIRGEKLTHFVGHVVRF</sequence>
<dbReference type="EMBL" id="LSRL02000053">
    <property type="protein sequence ID" value="TDG46794.1"/>
    <property type="molecule type" value="Genomic_DNA"/>
</dbReference>
<dbReference type="InterPro" id="IPR023795">
    <property type="entry name" value="Serpin_CS"/>
</dbReference>
<dbReference type="InterPro" id="IPR042185">
    <property type="entry name" value="Serpin_sf_2"/>
</dbReference>
<evidence type="ECO:0000313" key="6">
    <source>
        <dbReference type="EMBL" id="TDG46794.1"/>
    </source>
</evidence>
<dbReference type="OrthoDB" id="671595at2759"/>
<comment type="caution">
    <text evidence="6">The sequence shown here is derived from an EMBL/GenBank/DDBJ whole genome shotgun (WGS) entry which is preliminary data.</text>
</comment>
<dbReference type="InterPro" id="IPR023796">
    <property type="entry name" value="Serpin_dom"/>
</dbReference>
<comment type="similarity">
    <text evidence="1 4">Belongs to the serpin family.</text>
</comment>
<protein>
    <recommendedName>
        <fullName evidence="5">Serpin domain-containing protein</fullName>
    </recommendedName>
</protein>
<evidence type="ECO:0000256" key="1">
    <source>
        <dbReference type="ARBA" id="ARBA00009500"/>
    </source>
</evidence>
<dbReference type="Pfam" id="PF00079">
    <property type="entry name" value="Serpin"/>
    <property type="match status" value="1"/>
</dbReference>
<dbReference type="Gene3D" id="2.30.39.10">
    <property type="entry name" value="Alpha-1-antitrypsin, domain 1"/>
    <property type="match status" value="1"/>
</dbReference>
<keyword evidence="3" id="KW-0722">Serine protease inhibitor</keyword>
<dbReference type="InterPro" id="IPR000215">
    <property type="entry name" value="Serpin_fam"/>
</dbReference>
<gene>
    <name evidence="6" type="ORF">AWZ03_006841</name>
</gene>
<dbReference type="AlphaFoldDB" id="A0A484BDP2"/>
<feature type="domain" description="Serpin" evidence="5">
    <location>
        <begin position="42"/>
        <end position="413"/>
    </location>
</feature>
<keyword evidence="7" id="KW-1185">Reference proteome</keyword>
<organism evidence="6 7">
    <name type="scientific">Drosophila navojoa</name>
    <name type="common">Fruit fly</name>
    <dbReference type="NCBI Taxonomy" id="7232"/>
    <lineage>
        <taxon>Eukaryota</taxon>
        <taxon>Metazoa</taxon>
        <taxon>Ecdysozoa</taxon>
        <taxon>Arthropoda</taxon>
        <taxon>Hexapoda</taxon>
        <taxon>Insecta</taxon>
        <taxon>Pterygota</taxon>
        <taxon>Neoptera</taxon>
        <taxon>Endopterygota</taxon>
        <taxon>Diptera</taxon>
        <taxon>Brachycera</taxon>
        <taxon>Muscomorpha</taxon>
        <taxon>Ephydroidea</taxon>
        <taxon>Drosophilidae</taxon>
        <taxon>Drosophila</taxon>
    </lineage>
</organism>
<dbReference type="Proteomes" id="UP000295192">
    <property type="component" value="Unassembled WGS sequence"/>
</dbReference>
<reference evidence="6 7" key="1">
    <citation type="journal article" date="2019" name="J. Hered.">
        <title>An Improved Genome Assembly for Drosophila navojoa, the Basal Species in the mojavensis Cluster.</title>
        <authorList>
            <person name="Vanderlinde T."/>
            <person name="Dupim E.G."/>
            <person name="Nazario-Yepiz N.O."/>
            <person name="Carvalho A.B."/>
        </authorList>
    </citation>
    <scope>NUCLEOTIDE SEQUENCE [LARGE SCALE GENOMIC DNA]</scope>
    <source>
        <strain evidence="6">Navoj_Jal97</strain>
        <tissue evidence="6">Whole organism</tissue>
    </source>
</reference>
<dbReference type="GO" id="GO:0004867">
    <property type="term" value="F:serine-type endopeptidase inhibitor activity"/>
    <property type="evidence" value="ECO:0007669"/>
    <property type="project" value="UniProtKB-KW"/>
</dbReference>